<dbReference type="Proteomes" id="UP000095553">
    <property type="component" value="Unassembled WGS sequence"/>
</dbReference>
<dbReference type="PIRSF" id="PIRSF004557">
    <property type="entry name" value="SecY"/>
    <property type="match status" value="1"/>
</dbReference>
<feature type="transmembrane region" description="Helical" evidence="2">
    <location>
        <begin position="110"/>
        <end position="128"/>
    </location>
</feature>
<protein>
    <submittedName>
        <fullName evidence="3">Preprotein translocase subunit SecY</fullName>
    </submittedName>
</protein>
<sequence length="413" mass="46369">MKKENKRLQFAQKIGMTILLLLLIRFMSHIPVPGVKHSMFKLAVAGKGNGYFQLYDRLTGGSFSNMTIFGAGITPYITASIVVQLLGYTSKRLNQMYHEGEYGRRHMQKMTLLISCITSVIISFTASYTLYAQGYLNGKIYILFAGLTLMIGTLILIGIGKWIELRYFKNGISLVLFINIIASMPKDVLTIISLKKWKAAILIAVILITLFVLLIMELIRKEIIVRESARVDQNEEVIKHFFIPVRLNMLNVMPIIFMSTILQLVQMLSLVGIKTQIFNTSKWFVSTKPIYIIGIIVYCAGIFLFGVMYSDIAFNPFTIAIDLKKKASYIPGVRLGNDTSKFLHSAKTGMMLLDSILLTLISIVPIAITSILGLSSLTMFGTSLVIVIGVLVETAYQIKAEVYGVRQEEKQWI</sequence>
<dbReference type="InterPro" id="IPR023201">
    <property type="entry name" value="SecY_dom_sf"/>
</dbReference>
<keyword evidence="2" id="KW-0472">Membrane</keyword>
<dbReference type="GO" id="GO:0016020">
    <property type="term" value="C:membrane"/>
    <property type="evidence" value="ECO:0007669"/>
    <property type="project" value="InterPro"/>
</dbReference>
<name>A0A173TD88_ANAHA</name>
<dbReference type="AlphaFoldDB" id="A0A173TD88"/>
<dbReference type="RefSeq" id="WP_055072958.1">
    <property type="nucleotide sequence ID" value="NZ_CYXY01000011.1"/>
</dbReference>
<feature type="transmembrane region" description="Helical" evidence="2">
    <location>
        <begin position="290"/>
        <end position="309"/>
    </location>
</feature>
<keyword evidence="2" id="KW-0812">Transmembrane</keyword>
<evidence type="ECO:0000313" key="3">
    <source>
        <dbReference type="EMBL" id="CUN00762.1"/>
    </source>
</evidence>
<evidence type="ECO:0000256" key="2">
    <source>
        <dbReference type="SAM" id="Phobius"/>
    </source>
</evidence>
<feature type="transmembrane region" description="Helical" evidence="2">
    <location>
        <begin position="140"/>
        <end position="160"/>
    </location>
</feature>
<feature type="transmembrane region" description="Helical" evidence="2">
    <location>
        <begin position="351"/>
        <end position="371"/>
    </location>
</feature>
<dbReference type="Gene3D" id="1.10.3370.10">
    <property type="entry name" value="SecY subunit domain"/>
    <property type="match status" value="1"/>
</dbReference>
<dbReference type="EMBL" id="CYXY01000011">
    <property type="protein sequence ID" value="CUN00762.1"/>
    <property type="molecule type" value="Genomic_DNA"/>
</dbReference>
<reference evidence="3 4" key="1">
    <citation type="submission" date="2015-09" db="EMBL/GenBank/DDBJ databases">
        <authorList>
            <consortium name="Pathogen Informatics"/>
        </authorList>
    </citation>
    <scope>NUCLEOTIDE SEQUENCE [LARGE SCALE GENOMIC DNA]</scope>
    <source>
        <strain evidence="3 4">2789STDY5834959</strain>
    </source>
</reference>
<dbReference type="Pfam" id="PF00344">
    <property type="entry name" value="SecY"/>
    <property type="match status" value="1"/>
</dbReference>
<feature type="transmembrane region" description="Helical" evidence="2">
    <location>
        <begin position="197"/>
        <end position="216"/>
    </location>
</feature>
<feature type="transmembrane region" description="Helical" evidence="2">
    <location>
        <begin position="68"/>
        <end position="89"/>
    </location>
</feature>
<dbReference type="SUPFAM" id="SSF103491">
    <property type="entry name" value="Preprotein translocase SecY subunit"/>
    <property type="match status" value="1"/>
</dbReference>
<feature type="transmembrane region" description="Helical" evidence="2">
    <location>
        <begin position="249"/>
        <end position="270"/>
    </location>
</feature>
<dbReference type="GO" id="GO:0015031">
    <property type="term" value="P:protein transport"/>
    <property type="evidence" value="ECO:0007669"/>
    <property type="project" value="InterPro"/>
</dbReference>
<evidence type="ECO:0000313" key="4">
    <source>
        <dbReference type="Proteomes" id="UP000095553"/>
    </source>
</evidence>
<dbReference type="PANTHER" id="PTHR10906">
    <property type="entry name" value="SECY/SEC61-ALPHA FAMILY MEMBER"/>
    <property type="match status" value="1"/>
</dbReference>
<dbReference type="PRINTS" id="PR00303">
    <property type="entry name" value="SECYTRNLCASE"/>
</dbReference>
<gene>
    <name evidence="3" type="primary">secY_2</name>
    <name evidence="3" type="ORF">ERS852571_01941</name>
</gene>
<organism evidence="3 4">
    <name type="scientific">Anaerostipes hadrus</name>
    <dbReference type="NCBI Taxonomy" id="649756"/>
    <lineage>
        <taxon>Bacteria</taxon>
        <taxon>Bacillati</taxon>
        <taxon>Bacillota</taxon>
        <taxon>Clostridia</taxon>
        <taxon>Lachnospirales</taxon>
        <taxon>Lachnospiraceae</taxon>
        <taxon>Anaerostipes</taxon>
    </lineage>
</organism>
<accession>A0A173TD88</accession>
<feature type="transmembrane region" description="Helical" evidence="2">
    <location>
        <begin position="167"/>
        <end position="185"/>
    </location>
</feature>
<proteinExistence type="inferred from homology"/>
<dbReference type="InterPro" id="IPR002208">
    <property type="entry name" value="SecY/SEC61-alpha"/>
</dbReference>
<evidence type="ECO:0000256" key="1">
    <source>
        <dbReference type="RuleBase" id="RU004349"/>
    </source>
</evidence>
<keyword evidence="2" id="KW-1133">Transmembrane helix</keyword>
<feature type="transmembrane region" description="Helical" evidence="2">
    <location>
        <begin position="377"/>
        <end position="396"/>
    </location>
</feature>
<comment type="similarity">
    <text evidence="1">Belongs to the SecY/SEC61-alpha family.</text>
</comment>